<feature type="transmembrane region" description="Helical" evidence="1">
    <location>
        <begin position="64"/>
        <end position="89"/>
    </location>
</feature>
<dbReference type="STRING" id="1434701.SAMN05443634_10868"/>
<evidence type="ECO:0000313" key="5">
    <source>
        <dbReference type="Proteomes" id="UP000650994"/>
    </source>
</evidence>
<reference evidence="4" key="2">
    <citation type="submission" date="2016-11" db="EMBL/GenBank/DDBJ databases">
        <authorList>
            <person name="Varghese N."/>
            <person name="Submissions S."/>
        </authorList>
    </citation>
    <scope>NUCLEOTIDE SEQUENCE [LARGE SCALE GENOMIC DNA]</scope>
    <source>
        <strain evidence="4">DSM 27989</strain>
    </source>
</reference>
<dbReference type="OrthoDB" id="1446386at2"/>
<sequence>MEVSLKIIAFIMLIFPTIYQAIVGFRTKDQAVVKKTGWQAVIMQLIGTLLAYFIFIKIGQDKQIAIYVGFMFFLSLAILVLIQNILIYLRNNNDKF</sequence>
<name>A0A1M6ZVE6_9FLAO</name>
<dbReference type="Proteomes" id="UP000650994">
    <property type="component" value="Unassembled WGS sequence"/>
</dbReference>
<dbReference type="EMBL" id="FRBH01000008">
    <property type="protein sequence ID" value="SHL34471.1"/>
    <property type="molecule type" value="Genomic_DNA"/>
</dbReference>
<evidence type="ECO:0000313" key="4">
    <source>
        <dbReference type="Proteomes" id="UP000184120"/>
    </source>
</evidence>
<keyword evidence="1" id="KW-0472">Membrane</keyword>
<reference evidence="5" key="4">
    <citation type="journal article" date="2019" name="Int. J. Syst. Evol. Microbiol.">
        <title>The Global Catalogue of Microorganisms (GCM) 10K type strain sequencing project: providing services to taxonomists for standard genome sequencing and annotation.</title>
        <authorList>
            <consortium name="The Broad Institute Genomics Platform"/>
            <consortium name="The Broad Institute Genome Sequencing Center for Infectious Disease"/>
            <person name="Wu L."/>
            <person name="Ma J."/>
        </authorList>
    </citation>
    <scope>NUCLEOTIDE SEQUENCE [LARGE SCALE GENOMIC DNA]</scope>
    <source>
        <strain evidence="5">CGMCC 1.12707</strain>
    </source>
</reference>
<reference evidence="2" key="5">
    <citation type="submission" date="2024-05" db="EMBL/GenBank/DDBJ databases">
        <authorList>
            <person name="Sun Q."/>
            <person name="Zhou Y."/>
        </authorList>
    </citation>
    <scope>NUCLEOTIDE SEQUENCE</scope>
    <source>
        <strain evidence="2">CGMCC 1.12707</strain>
    </source>
</reference>
<organism evidence="3 4">
    <name type="scientific">Chishuiella changwenlii</name>
    <dbReference type="NCBI Taxonomy" id="1434701"/>
    <lineage>
        <taxon>Bacteria</taxon>
        <taxon>Pseudomonadati</taxon>
        <taxon>Bacteroidota</taxon>
        <taxon>Flavobacteriia</taxon>
        <taxon>Flavobacteriales</taxon>
        <taxon>Weeksellaceae</taxon>
        <taxon>Chishuiella</taxon>
    </lineage>
</organism>
<keyword evidence="1" id="KW-0812">Transmembrane</keyword>
<gene>
    <name evidence="2" type="ORF">GCM10010984_07580</name>
    <name evidence="3" type="ORF">SAMN05443634_10868</name>
</gene>
<dbReference type="EMBL" id="BMFL01000004">
    <property type="protein sequence ID" value="GGE92428.1"/>
    <property type="molecule type" value="Genomic_DNA"/>
</dbReference>
<keyword evidence="5" id="KW-1185">Reference proteome</keyword>
<evidence type="ECO:0000313" key="3">
    <source>
        <dbReference type="EMBL" id="SHL34471.1"/>
    </source>
</evidence>
<protein>
    <recommendedName>
        <fullName evidence="6">PQ loop repeat-containing protein</fullName>
    </recommendedName>
</protein>
<dbReference type="RefSeq" id="WP_072932639.1">
    <property type="nucleotide sequence ID" value="NZ_BMFL01000004.1"/>
</dbReference>
<feature type="transmembrane region" description="Helical" evidence="1">
    <location>
        <begin position="37"/>
        <end position="58"/>
    </location>
</feature>
<evidence type="ECO:0008006" key="6">
    <source>
        <dbReference type="Google" id="ProtNLM"/>
    </source>
</evidence>
<dbReference type="Proteomes" id="UP000184120">
    <property type="component" value="Unassembled WGS sequence"/>
</dbReference>
<proteinExistence type="predicted"/>
<evidence type="ECO:0000313" key="2">
    <source>
        <dbReference type="EMBL" id="GGE92428.1"/>
    </source>
</evidence>
<evidence type="ECO:0000256" key="1">
    <source>
        <dbReference type="SAM" id="Phobius"/>
    </source>
</evidence>
<feature type="transmembrane region" description="Helical" evidence="1">
    <location>
        <begin position="6"/>
        <end position="25"/>
    </location>
</feature>
<reference evidence="3" key="3">
    <citation type="submission" date="2016-11" db="EMBL/GenBank/DDBJ databases">
        <authorList>
            <person name="Jaros S."/>
            <person name="Januszkiewicz K."/>
            <person name="Wedrychowicz H."/>
        </authorList>
    </citation>
    <scope>NUCLEOTIDE SEQUENCE [LARGE SCALE GENOMIC DNA]</scope>
    <source>
        <strain evidence="3">DSM 27989</strain>
    </source>
</reference>
<accession>A0A1M6ZVE6</accession>
<keyword evidence="1" id="KW-1133">Transmembrane helix</keyword>
<dbReference type="AlphaFoldDB" id="A0A1M6ZVE6"/>
<reference evidence="2" key="1">
    <citation type="journal article" date="2014" name="Int. J. Syst. Evol. Microbiol.">
        <title>Complete genome of a new Firmicutes species belonging to the dominant human colonic microbiota ('Ruminococcus bicirculans') reveals two chromosomes and a selective capacity to utilize plant glucans.</title>
        <authorList>
            <consortium name="NISC Comparative Sequencing Program"/>
            <person name="Wegmann U."/>
            <person name="Louis P."/>
            <person name="Goesmann A."/>
            <person name="Henrissat B."/>
            <person name="Duncan S.H."/>
            <person name="Flint H.J."/>
        </authorList>
    </citation>
    <scope>NUCLEOTIDE SEQUENCE</scope>
    <source>
        <strain evidence="2">CGMCC 1.12707</strain>
    </source>
</reference>